<keyword evidence="5" id="KW-0560">Oxidoreductase</keyword>
<evidence type="ECO:0000259" key="8">
    <source>
        <dbReference type="Pfam" id="PF21105"/>
    </source>
</evidence>
<keyword evidence="4" id="KW-0479">Metal-binding</keyword>
<protein>
    <recommendedName>
        <fullName evidence="8">DyP dimeric alpha+beta barrel domain-containing protein</fullName>
    </recommendedName>
</protein>
<evidence type="ECO:0000256" key="1">
    <source>
        <dbReference type="ARBA" id="ARBA00001970"/>
    </source>
</evidence>
<dbReference type="GO" id="GO:0046872">
    <property type="term" value="F:metal ion binding"/>
    <property type="evidence" value="ECO:0007669"/>
    <property type="project" value="UniProtKB-KW"/>
</dbReference>
<dbReference type="SUPFAM" id="SSF54909">
    <property type="entry name" value="Dimeric alpha+beta barrel"/>
    <property type="match status" value="1"/>
</dbReference>
<comment type="similarity">
    <text evidence="7">Belongs to the DyP-type peroxidase family.</text>
</comment>
<evidence type="ECO:0000313" key="10">
    <source>
        <dbReference type="Proteomes" id="UP000663861"/>
    </source>
</evidence>
<evidence type="ECO:0000256" key="5">
    <source>
        <dbReference type="ARBA" id="ARBA00023002"/>
    </source>
</evidence>
<gene>
    <name evidence="9" type="ORF">RDB_LOCUS107550</name>
</gene>
<organism evidence="9 10">
    <name type="scientific">Rhizoctonia solani</name>
    <dbReference type="NCBI Taxonomy" id="456999"/>
    <lineage>
        <taxon>Eukaryota</taxon>
        <taxon>Fungi</taxon>
        <taxon>Dikarya</taxon>
        <taxon>Basidiomycota</taxon>
        <taxon>Agaricomycotina</taxon>
        <taxon>Agaricomycetes</taxon>
        <taxon>Cantharellales</taxon>
        <taxon>Ceratobasidiaceae</taxon>
        <taxon>Rhizoctonia</taxon>
    </lineage>
</organism>
<feature type="domain" description="DyP dimeric alpha+beta barrel" evidence="8">
    <location>
        <begin position="8"/>
        <end position="176"/>
    </location>
</feature>
<accession>A0A8H3CLL2</accession>
<evidence type="ECO:0000256" key="2">
    <source>
        <dbReference type="ARBA" id="ARBA00022559"/>
    </source>
</evidence>
<dbReference type="Proteomes" id="UP000663861">
    <property type="component" value="Unassembled WGS sequence"/>
</dbReference>
<reference evidence="9" key="1">
    <citation type="submission" date="2021-01" db="EMBL/GenBank/DDBJ databases">
        <authorList>
            <person name="Kaushik A."/>
        </authorList>
    </citation>
    <scope>NUCLEOTIDE SEQUENCE</scope>
    <source>
        <strain evidence="9">AG4-RS23</strain>
    </source>
</reference>
<dbReference type="InterPro" id="IPR011008">
    <property type="entry name" value="Dimeric_a/b-barrel"/>
</dbReference>
<comment type="caution">
    <text evidence="9">The sequence shown here is derived from an EMBL/GenBank/DDBJ whole genome shotgun (WGS) entry which is preliminary data.</text>
</comment>
<evidence type="ECO:0000256" key="7">
    <source>
        <dbReference type="ARBA" id="ARBA00025737"/>
    </source>
</evidence>
<dbReference type="PANTHER" id="PTHR30521:SF4">
    <property type="entry name" value="DEFERROCHELATASE"/>
    <property type="match status" value="1"/>
</dbReference>
<comment type="cofactor">
    <cofactor evidence="1">
        <name>heme b</name>
        <dbReference type="ChEBI" id="CHEBI:60344"/>
    </cofactor>
</comment>
<evidence type="ECO:0000313" key="9">
    <source>
        <dbReference type="EMBL" id="CAE6487982.1"/>
    </source>
</evidence>
<dbReference type="InterPro" id="IPR006314">
    <property type="entry name" value="Dyp_peroxidase"/>
</dbReference>
<keyword evidence="6" id="KW-0408">Iron</keyword>
<dbReference type="GO" id="GO:0020037">
    <property type="term" value="F:heme binding"/>
    <property type="evidence" value="ECO:0007669"/>
    <property type="project" value="InterPro"/>
</dbReference>
<evidence type="ECO:0000256" key="3">
    <source>
        <dbReference type="ARBA" id="ARBA00022617"/>
    </source>
</evidence>
<dbReference type="EMBL" id="CAJMWY010002376">
    <property type="protein sequence ID" value="CAE6487982.1"/>
    <property type="molecule type" value="Genomic_DNA"/>
</dbReference>
<dbReference type="PANTHER" id="PTHR30521">
    <property type="entry name" value="DEFERROCHELATASE/PEROXIDASE"/>
    <property type="match status" value="1"/>
</dbReference>
<evidence type="ECO:0000256" key="6">
    <source>
        <dbReference type="ARBA" id="ARBA00023004"/>
    </source>
</evidence>
<dbReference type="GO" id="GO:0005829">
    <property type="term" value="C:cytosol"/>
    <property type="evidence" value="ECO:0007669"/>
    <property type="project" value="TreeGrafter"/>
</dbReference>
<evidence type="ECO:0000256" key="4">
    <source>
        <dbReference type="ARBA" id="ARBA00022723"/>
    </source>
</evidence>
<dbReference type="InterPro" id="IPR049509">
    <property type="entry name" value="DyP_N"/>
</dbReference>
<dbReference type="Pfam" id="PF21105">
    <property type="entry name" value="DyP_N"/>
    <property type="match status" value="1"/>
</dbReference>
<dbReference type="GO" id="GO:0004601">
    <property type="term" value="F:peroxidase activity"/>
    <property type="evidence" value="ECO:0007669"/>
    <property type="project" value="UniProtKB-KW"/>
</dbReference>
<keyword evidence="2" id="KW-0575">Peroxidase</keyword>
<name>A0A8H3CLL2_9AGAM</name>
<sequence length="309" mass="34316">MSELTPKDIQGDILHRLPKNYENFLFFHINDPKQFRGAVPKLLELQPPATGEHVIEARRQLSTWDKSQGMMPLSFFNIGFSKDGLQALGINHSLLGDHHFSRGQLEEAQELGDPMVMKNGNLVPNWEVEFLELTQARKIHGIILVAGEENNVNNHGAEILKVLAGAASVVYQVEGNTLSPRGTEHFGWMDGISNPVVPGLTRDDPTVGQRVVEPGVLLLGAKGDPKQHDRPDWALGGSFMVFRKLKQYVPEFKQFLIETAIKQGADPSDPSGLKDAVRLLCARVFGRWKSGAPLQLTPFKDDPEFITSQ</sequence>
<keyword evidence="3" id="KW-0349">Heme</keyword>
<dbReference type="PROSITE" id="PS51404">
    <property type="entry name" value="DYP_PEROXIDASE"/>
    <property type="match status" value="1"/>
</dbReference>
<dbReference type="AlphaFoldDB" id="A0A8H3CLL2"/>
<proteinExistence type="inferred from homology"/>